<name>A0ABD3Q7P1_9STRA</name>
<dbReference type="AlphaFoldDB" id="A0ABD3Q7P1"/>
<protein>
    <submittedName>
        <fullName evidence="1">Uncharacterized protein</fullName>
    </submittedName>
</protein>
<evidence type="ECO:0000313" key="1">
    <source>
        <dbReference type="EMBL" id="KAL3796042.1"/>
    </source>
</evidence>
<dbReference type="Proteomes" id="UP001530315">
    <property type="component" value="Unassembled WGS sequence"/>
</dbReference>
<comment type="caution">
    <text evidence="1">The sequence shown here is derived from an EMBL/GenBank/DDBJ whole genome shotgun (WGS) entry which is preliminary data.</text>
</comment>
<gene>
    <name evidence="1" type="ORF">ACHAW5_007639</name>
</gene>
<proteinExistence type="predicted"/>
<reference evidence="1 2" key="1">
    <citation type="submission" date="2024-10" db="EMBL/GenBank/DDBJ databases">
        <title>Updated reference genomes for cyclostephanoid diatoms.</title>
        <authorList>
            <person name="Roberts W.R."/>
            <person name="Alverson A.J."/>
        </authorList>
    </citation>
    <scope>NUCLEOTIDE SEQUENCE [LARGE SCALE GENOMIC DNA]</scope>
    <source>
        <strain evidence="1 2">AJA276-08</strain>
    </source>
</reference>
<evidence type="ECO:0000313" key="2">
    <source>
        <dbReference type="Proteomes" id="UP001530315"/>
    </source>
</evidence>
<sequence length="60" mass="7017">MKSLQETLFKRLKDFKVVRGPLRHGQGTEDKLEKIKLCFEACLVLVQYEDIENGHPLFQV</sequence>
<keyword evidence="2" id="KW-1185">Reference proteome</keyword>
<accession>A0ABD3Q7P1</accession>
<dbReference type="EMBL" id="JALLAZ020000402">
    <property type="protein sequence ID" value="KAL3796042.1"/>
    <property type="molecule type" value="Genomic_DNA"/>
</dbReference>
<organism evidence="1 2">
    <name type="scientific">Stephanodiscus triporus</name>
    <dbReference type="NCBI Taxonomy" id="2934178"/>
    <lineage>
        <taxon>Eukaryota</taxon>
        <taxon>Sar</taxon>
        <taxon>Stramenopiles</taxon>
        <taxon>Ochrophyta</taxon>
        <taxon>Bacillariophyta</taxon>
        <taxon>Coscinodiscophyceae</taxon>
        <taxon>Thalassiosirophycidae</taxon>
        <taxon>Stephanodiscales</taxon>
        <taxon>Stephanodiscaceae</taxon>
        <taxon>Stephanodiscus</taxon>
    </lineage>
</organism>